<feature type="compositionally biased region" description="Low complexity" evidence="11">
    <location>
        <begin position="47"/>
        <end position="64"/>
    </location>
</feature>
<evidence type="ECO:0000256" key="8">
    <source>
        <dbReference type="ARBA" id="ARBA00023306"/>
    </source>
</evidence>
<dbReference type="Pfam" id="PF00691">
    <property type="entry name" value="OmpA"/>
    <property type="match status" value="1"/>
</dbReference>
<organism evidence="14 15">
    <name type="scientific">Novosphingobium organovorum</name>
    <dbReference type="NCBI Taxonomy" id="2930092"/>
    <lineage>
        <taxon>Bacteria</taxon>
        <taxon>Pseudomonadati</taxon>
        <taxon>Pseudomonadota</taxon>
        <taxon>Alphaproteobacteria</taxon>
        <taxon>Sphingomonadales</taxon>
        <taxon>Sphingomonadaceae</taxon>
        <taxon>Novosphingobium</taxon>
    </lineage>
</organism>
<evidence type="ECO:0000256" key="6">
    <source>
        <dbReference type="ARBA" id="ARBA00023237"/>
    </source>
</evidence>
<dbReference type="InterPro" id="IPR014169">
    <property type="entry name" value="Pal_lipo_C"/>
</dbReference>
<keyword evidence="8 9" id="KW-0131">Cell cycle</keyword>
<dbReference type="PANTHER" id="PTHR30329">
    <property type="entry name" value="STATOR ELEMENT OF FLAGELLAR MOTOR COMPLEX"/>
    <property type="match status" value="1"/>
</dbReference>
<evidence type="ECO:0000256" key="1">
    <source>
        <dbReference type="ARBA" id="ARBA00004442"/>
    </source>
</evidence>
<dbReference type="InterPro" id="IPR006665">
    <property type="entry name" value="OmpA-like"/>
</dbReference>
<comment type="function">
    <text evidence="9">Part of the Tol-Pal system, which plays a role in outer membrane invagination during cell division and is important for maintaining outer membrane integrity.</text>
</comment>
<keyword evidence="4 10" id="KW-0472">Membrane</keyword>
<dbReference type="CDD" id="cd07185">
    <property type="entry name" value="OmpA_C-like"/>
    <property type="match status" value="1"/>
</dbReference>
<evidence type="ECO:0000256" key="5">
    <source>
        <dbReference type="ARBA" id="ARBA00023139"/>
    </source>
</evidence>
<dbReference type="NCBIfam" id="TIGR02802">
    <property type="entry name" value="Pal_lipo"/>
    <property type="match status" value="1"/>
</dbReference>
<keyword evidence="7 14" id="KW-0449">Lipoprotein</keyword>
<dbReference type="InterPro" id="IPR006690">
    <property type="entry name" value="OMPA-like_CS"/>
</dbReference>
<dbReference type="PRINTS" id="PR01021">
    <property type="entry name" value="OMPADOMAIN"/>
</dbReference>
<evidence type="ECO:0000256" key="3">
    <source>
        <dbReference type="ARBA" id="ARBA00022729"/>
    </source>
</evidence>
<dbReference type="InterPro" id="IPR039001">
    <property type="entry name" value="Pal"/>
</dbReference>
<dbReference type="Gene3D" id="3.30.1330.60">
    <property type="entry name" value="OmpA-like domain"/>
    <property type="match status" value="1"/>
</dbReference>
<dbReference type="SUPFAM" id="SSF103088">
    <property type="entry name" value="OmpA-like"/>
    <property type="match status" value="1"/>
</dbReference>
<dbReference type="InterPro" id="IPR036737">
    <property type="entry name" value="OmpA-like_sf"/>
</dbReference>
<dbReference type="PROSITE" id="PS01068">
    <property type="entry name" value="OMPA_1"/>
    <property type="match status" value="1"/>
</dbReference>
<dbReference type="HAMAP" id="MF_02204">
    <property type="entry name" value="Pal"/>
    <property type="match status" value="1"/>
</dbReference>
<dbReference type="Proteomes" id="UP001162881">
    <property type="component" value="Unassembled WGS sequence"/>
</dbReference>
<dbReference type="RefSeq" id="WP_244016938.1">
    <property type="nucleotide sequence ID" value="NZ_JALHLF010000007.1"/>
</dbReference>
<comment type="subcellular location">
    <subcellularLocation>
        <location evidence="1">Cell outer membrane</location>
    </subcellularLocation>
</comment>
<feature type="signal peptide" evidence="12">
    <location>
        <begin position="1"/>
        <end position="28"/>
    </location>
</feature>
<evidence type="ECO:0000256" key="7">
    <source>
        <dbReference type="ARBA" id="ARBA00023288"/>
    </source>
</evidence>
<dbReference type="InterPro" id="IPR050330">
    <property type="entry name" value="Bact_OuterMem_StrucFunc"/>
</dbReference>
<gene>
    <name evidence="9 14" type="primary">pal</name>
    <name evidence="14" type="ORF">MTR62_03345</name>
</gene>
<dbReference type="EMBL" id="JALHLF010000007">
    <property type="protein sequence ID" value="MCJ2181742.1"/>
    <property type="molecule type" value="Genomic_DNA"/>
</dbReference>
<accession>A0ABT0B9M1</accession>
<dbReference type="PANTHER" id="PTHR30329:SF21">
    <property type="entry name" value="LIPOPROTEIN YIAD-RELATED"/>
    <property type="match status" value="1"/>
</dbReference>
<comment type="caution">
    <text evidence="14">The sequence shown here is derived from an EMBL/GenBank/DDBJ whole genome shotgun (WGS) entry which is preliminary data.</text>
</comment>
<sequence length="181" mass="19445">MSSPLPTARFLKSGATILLVAGALSISACSHKKAPQELPPEPGPARTTTTPPSGQPLGPQPGSQADFAAKMMGADTIYFDTDKYDIDAMDQQALAKQAQWLMMYPNKQVTVEGHADERGTREYNLALGERRANSAKNYLVSLGVAPGRITTISYGKERPVALGSNEQAWAQNRRAVTVTID</sequence>
<proteinExistence type="inferred from homology"/>
<evidence type="ECO:0000256" key="9">
    <source>
        <dbReference type="HAMAP-Rule" id="MF_02204"/>
    </source>
</evidence>
<dbReference type="InterPro" id="IPR006664">
    <property type="entry name" value="OMP_bac"/>
</dbReference>
<evidence type="ECO:0000313" key="14">
    <source>
        <dbReference type="EMBL" id="MCJ2181742.1"/>
    </source>
</evidence>
<comment type="similarity">
    <text evidence="9">Belongs to the Pal lipoprotein family.</text>
</comment>
<evidence type="ECO:0000313" key="15">
    <source>
        <dbReference type="Proteomes" id="UP001162881"/>
    </source>
</evidence>
<protein>
    <recommendedName>
        <fullName evidence="9">Peptidoglycan-associated protein</fullName>
    </recommendedName>
</protein>
<name>A0ABT0B9M1_9SPHN</name>
<feature type="chain" id="PRO_5047135284" description="Peptidoglycan-associated protein" evidence="12">
    <location>
        <begin position="29"/>
        <end position="181"/>
    </location>
</feature>
<evidence type="ECO:0000256" key="12">
    <source>
        <dbReference type="SAM" id="SignalP"/>
    </source>
</evidence>
<keyword evidence="3 12" id="KW-0732">Signal</keyword>
<comment type="subunit">
    <text evidence="9">The Tol-Pal system is composed of five core proteins: the inner membrane proteins TolA, TolQ and TolR, the periplasmic protein TolB and the outer membrane protein Pal. They form a network linking the inner and outer membranes and the peptidoglycan layer.</text>
</comment>
<keyword evidence="2 9" id="KW-0132">Cell division</keyword>
<evidence type="ECO:0000256" key="2">
    <source>
        <dbReference type="ARBA" id="ARBA00022618"/>
    </source>
</evidence>
<dbReference type="PROSITE" id="PS51123">
    <property type="entry name" value="OMPA_2"/>
    <property type="match status" value="1"/>
</dbReference>
<feature type="domain" description="OmpA-like" evidence="13">
    <location>
        <begin position="65"/>
        <end position="181"/>
    </location>
</feature>
<keyword evidence="5" id="KW-0564">Palmitate</keyword>
<evidence type="ECO:0000256" key="4">
    <source>
        <dbReference type="ARBA" id="ARBA00023136"/>
    </source>
</evidence>
<evidence type="ECO:0000259" key="13">
    <source>
        <dbReference type="PROSITE" id="PS51123"/>
    </source>
</evidence>
<keyword evidence="6" id="KW-0998">Cell outer membrane</keyword>
<evidence type="ECO:0000256" key="10">
    <source>
        <dbReference type="PROSITE-ProRule" id="PRU00473"/>
    </source>
</evidence>
<reference evidence="14" key="1">
    <citation type="submission" date="2022-03" db="EMBL/GenBank/DDBJ databases">
        <title>Identification of a novel bacterium isolated from mangrove sediments.</title>
        <authorList>
            <person name="Pan X."/>
        </authorList>
    </citation>
    <scope>NUCLEOTIDE SEQUENCE</scope>
    <source>
        <strain evidence="14">B1949</strain>
    </source>
</reference>
<feature type="region of interest" description="Disordered" evidence="11">
    <location>
        <begin position="32"/>
        <end position="65"/>
    </location>
</feature>
<evidence type="ECO:0000256" key="11">
    <source>
        <dbReference type="SAM" id="MobiDB-lite"/>
    </source>
</evidence>
<keyword evidence="15" id="KW-1185">Reference proteome</keyword>